<evidence type="ECO:0000256" key="1">
    <source>
        <dbReference type="ARBA" id="ARBA00004479"/>
    </source>
</evidence>
<dbReference type="Gene3D" id="4.10.70.10">
    <property type="entry name" value="Disintegrin domain"/>
    <property type="match status" value="1"/>
</dbReference>
<feature type="disulfide bond" evidence="6">
    <location>
        <begin position="712"/>
        <end position="721"/>
    </location>
</feature>
<dbReference type="GO" id="GO:0007155">
    <property type="term" value="P:cell adhesion"/>
    <property type="evidence" value="ECO:0007669"/>
    <property type="project" value="TreeGrafter"/>
</dbReference>
<feature type="transmembrane region" description="Helical" evidence="9">
    <location>
        <begin position="168"/>
        <end position="190"/>
    </location>
</feature>
<sequence length="849" mass="95305">MQRLLCCDKVYEENPAYIVGKGKSILIAFSDNYQYPLDTTSIFDKWQKTEYHFISWMYQFIHSPTEGYLNCLQVLAVTDKAVRDIYGQVFGSQNSFLQIVVPEKIQANTSYNSEAENEQISYTIKIDEKPYTVHLKQSFFLAHNFMVYLYNQGSVNSHPSDIQVRFKFYILQIFIIFFTLIKCTGLLGILQFENVSYGIEPLESAVEFQHLLYKLKSGNSEFEDLSEDNQGTEQKPGDYNIFVSEKSESAVPDLIPLYVEMHIVVDKALYDYLGSDSMIVTNKVIEIIGLVNSMFAQFKVTVVLSSLELWSDKNKISTVGEADEVLRRFLKWKKFYLTLRPHDIAYLFIYRDHPGYVGATIPGKMCVTHYSAGIALYPKEITLEAFSIIVTQMLGLSLGMSYDDTRKCHCSGAICIMNPEAMRSSGVKTFSSCSLSTFENFISNMGAKCLQNKPRMRKSAVALCGNGRVEIGEACDCGTEEQCGPASCCNPLTCMLKPGSQCAAGLCCRDCQIERRGVQCREARHRECDIAEFCDGGSPECPYDVTIKNGHLCRNRYLCYDGGCQDTNARCEITFGKGSENAPFACYEEIHSQADRFGNCGRKRGEYQFCELRNLQCGRLVCTYPTRIPFFKESGAVIYAFVENKLCVTLDYLSTQSKQDPMRISSGSFCDTGRICVNHECVDATDVISQSVFCAQKCGGHGVCNSNETCHCFEGYRPPFCERRGREVSSLSGKQEGLTMGRALRKAEKNRWLLGFYIALPVIIIATIIAVSWNSSKKWFAKEEESLSSDSEGSTHTFASSINLEALLSLSFRSGSESSSQIDTARSRSESSAQTYTSRSKSQESTPDT</sequence>
<dbReference type="PROSITE" id="PS50215">
    <property type="entry name" value="ADAM_MEPRO"/>
    <property type="match status" value="1"/>
</dbReference>
<feature type="transmembrane region" description="Helical" evidence="9">
    <location>
        <begin position="752"/>
        <end position="773"/>
    </location>
</feature>
<dbReference type="InterPro" id="IPR002870">
    <property type="entry name" value="Peptidase_M12B_N"/>
</dbReference>
<evidence type="ECO:0000256" key="8">
    <source>
        <dbReference type="SAM" id="MobiDB-lite"/>
    </source>
</evidence>
<dbReference type="GO" id="GO:0008584">
    <property type="term" value="P:male gonad development"/>
    <property type="evidence" value="ECO:0007669"/>
    <property type="project" value="TreeGrafter"/>
</dbReference>
<gene>
    <name evidence="14" type="primary">LOC111144478</name>
</gene>
<evidence type="ECO:0000256" key="3">
    <source>
        <dbReference type="ARBA" id="ARBA00022989"/>
    </source>
</evidence>
<evidence type="ECO:0000313" key="13">
    <source>
        <dbReference type="Proteomes" id="UP000248482"/>
    </source>
</evidence>
<dbReference type="InterPro" id="IPR036436">
    <property type="entry name" value="Disintegrin_dom_sf"/>
</dbReference>
<accession>A0A2Y9J0N7</accession>
<evidence type="ECO:0000259" key="12">
    <source>
        <dbReference type="PROSITE" id="PS50215"/>
    </source>
</evidence>
<feature type="disulfide bond" evidence="6">
    <location>
        <begin position="694"/>
        <end position="704"/>
    </location>
</feature>
<keyword evidence="13" id="KW-1185">Reference proteome</keyword>
<dbReference type="SUPFAM" id="SSF57552">
    <property type="entry name" value="Blood coagulation inhibitor (disintegrin)"/>
    <property type="match status" value="1"/>
</dbReference>
<keyword evidence="4 9" id="KW-0472">Membrane</keyword>
<dbReference type="RefSeq" id="XP_022354488.1">
    <property type="nucleotide sequence ID" value="XM_022498780.1"/>
</dbReference>
<evidence type="ECO:0000256" key="6">
    <source>
        <dbReference type="PROSITE-ProRule" id="PRU00076"/>
    </source>
</evidence>
<reference evidence="14" key="1">
    <citation type="submission" date="2025-08" db="UniProtKB">
        <authorList>
            <consortium name="RefSeq"/>
        </authorList>
    </citation>
    <scope>IDENTIFICATION</scope>
    <source>
        <tissue evidence="14">Blood</tissue>
    </source>
</reference>
<dbReference type="Gene3D" id="3.40.390.10">
    <property type="entry name" value="Collagenase (Catalytic Domain)"/>
    <property type="match status" value="1"/>
</dbReference>
<feature type="region of interest" description="Disordered" evidence="8">
    <location>
        <begin position="817"/>
        <end position="849"/>
    </location>
</feature>
<comment type="subcellular location">
    <subcellularLocation>
        <location evidence="1">Membrane</location>
        <topology evidence="1">Single-pass type I membrane protein</topology>
    </subcellularLocation>
</comment>
<feature type="domain" description="Disintegrin" evidence="11">
    <location>
        <begin position="461"/>
        <end position="549"/>
    </location>
</feature>
<dbReference type="InterPro" id="IPR034027">
    <property type="entry name" value="Reprolysin_adamalysin"/>
</dbReference>
<dbReference type="PROSITE" id="PS00427">
    <property type="entry name" value="DISINTEGRIN_1"/>
    <property type="match status" value="1"/>
</dbReference>
<proteinExistence type="predicted"/>
<dbReference type="GO" id="GO:0006508">
    <property type="term" value="P:proteolysis"/>
    <property type="evidence" value="ECO:0007669"/>
    <property type="project" value="InterPro"/>
</dbReference>
<evidence type="ECO:0000256" key="9">
    <source>
        <dbReference type="SAM" id="Phobius"/>
    </source>
</evidence>
<name>A0A2Y9J0N7_ENHLU</name>
<dbReference type="FunFam" id="4.10.70.10:FF:000001">
    <property type="entry name" value="Disintegrin and metalloproteinase domain-containing protein 22"/>
    <property type="match status" value="1"/>
</dbReference>
<dbReference type="Pfam" id="PF01562">
    <property type="entry name" value="Pep_M12B_propep"/>
    <property type="match status" value="1"/>
</dbReference>
<dbReference type="Pfam" id="PF00200">
    <property type="entry name" value="Disintegrin"/>
    <property type="match status" value="1"/>
</dbReference>
<organism evidence="13 14">
    <name type="scientific">Enhydra lutris kenyoni</name>
    <name type="common">northern sea otter</name>
    <dbReference type="NCBI Taxonomy" id="391180"/>
    <lineage>
        <taxon>Eukaryota</taxon>
        <taxon>Metazoa</taxon>
        <taxon>Chordata</taxon>
        <taxon>Craniata</taxon>
        <taxon>Vertebrata</taxon>
        <taxon>Euteleostomi</taxon>
        <taxon>Mammalia</taxon>
        <taxon>Eutheria</taxon>
        <taxon>Laurasiatheria</taxon>
        <taxon>Carnivora</taxon>
        <taxon>Caniformia</taxon>
        <taxon>Musteloidea</taxon>
        <taxon>Mustelidae</taxon>
        <taxon>Lutrinae</taxon>
        <taxon>Enhydra</taxon>
    </lineage>
</organism>
<dbReference type="OrthoDB" id="5951731at2759"/>
<dbReference type="GO" id="GO:0005886">
    <property type="term" value="C:plasma membrane"/>
    <property type="evidence" value="ECO:0007669"/>
    <property type="project" value="TreeGrafter"/>
</dbReference>
<keyword evidence="2 9" id="KW-0812">Transmembrane</keyword>
<dbReference type="SMART" id="SM00050">
    <property type="entry name" value="DISIN"/>
    <property type="match status" value="1"/>
</dbReference>
<dbReference type="Pfam" id="PF08516">
    <property type="entry name" value="ADAM_CR"/>
    <property type="match status" value="1"/>
</dbReference>
<dbReference type="InterPro" id="IPR006586">
    <property type="entry name" value="ADAM_Cys-rich"/>
</dbReference>
<keyword evidence="14" id="KW-0378">Hydrolase</keyword>
<dbReference type="SMART" id="SM00608">
    <property type="entry name" value="ACR"/>
    <property type="match status" value="1"/>
</dbReference>
<keyword evidence="14" id="KW-0645">Protease</keyword>
<keyword evidence="5 6" id="KW-1015">Disulfide bond</keyword>
<dbReference type="PROSITE" id="PS01186">
    <property type="entry name" value="EGF_2"/>
    <property type="match status" value="1"/>
</dbReference>
<keyword evidence="6" id="KW-0245">EGF-like domain</keyword>
<dbReference type="InterPro" id="IPR018358">
    <property type="entry name" value="Disintegrin_CS"/>
</dbReference>
<dbReference type="PANTHER" id="PTHR11905:SF24">
    <property type="entry name" value="DISINTEGRIN AND METALLOPROTEINASE DOMAIN-CONTAINING PROTEIN 32"/>
    <property type="match status" value="1"/>
</dbReference>
<dbReference type="PROSITE" id="PS50026">
    <property type="entry name" value="EGF_3"/>
    <property type="match status" value="1"/>
</dbReference>
<evidence type="ECO:0000256" key="2">
    <source>
        <dbReference type="ARBA" id="ARBA00022692"/>
    </source>
</evidence>
<dbReference type="Pfam" id="PF01421">
    <property type="entry name" value="Reprolysin"/>
    <property type="match status" value="1"/>
</dbReference>
<dbReference type="InterPro" id="IPR000742">
    <property type="entry name" value="EGF"/>
</dbReference>
<feature type="disulfide bond" evidence="7">
    <location>
        <begin position="410"/>
        <end position="415"/>
    </location>
</feature>
<evidence type="ECO:0000256" key="7">
    <source>
        <dbReference type="PROSITE-ProRule" id="PRU00276"/>
    </source>
</evidence>
<evidence type="ECO:0000313" key="14">
    <source>
        <dbReference type="RefSeq" id="XP_022354488.1"/>
    </source>
</evidence>
<feature type="domain" description="EGF-like" evidence="10">
    <location>
        <begin position="690"/>
        <end position="722"/>
    </location>
</feature>
<evidence type="ECO:0000256" key="5">
    <source>
        <dbReference type="ARBA" id="ARBA00023157"/>
    </source>
</evidence>
<dbReference type="AlphaFoldDB" id="A0A2Y9J0N7"/>
<dbReference type="InterPro" id="IPR001590">
    <property type="entry name" value="Peptidase_M12B"/>
</dbReference>
<keyword evidence="14" id="KW-0482">Metalloprotease</keyword>
<evidence type="ECO:0000259" key="10">
    <source>
        <dbReference type="PROSITE" id="PS50026"/>
    </source>
</evidence>
<dbReference type="SUPFAM" id="SSF55486">
    <property type="entry name" value="Metalloproteases ('zincins'), catalytic domain"/>
    <property type="match status" value="1"/>
</dbReference>
<dbReference type="InterPro" id="IPR024079">
    <property type="entry name" value="MetalloPept_cat_dom_sf"/>
</dbReference>
<feature type="domain" description="Peptidase M12B" evidence="12">
    <location>
        <begin position="257"/>
        <end position="454"/>
    </location>
</feature>
<protein>
    <submittedName>
        <fullName evidence="14">Disintegrin and metalloproteinase domain-containing protein 32</fullName>
    </submittedName>
</protein>
<keyword evidence="3 9" id="KW-1133">Transmembrane helix</keyword>
<dbReference type="GeneID" id="111144478"/>
<dbReference type="STRING" id="391180.A0A2Y9J0N7"/>
<dbReference type="CDD" id="cd04269">
    <property type="entry name" value="ZnMc_adamalysin_II_like"/>
    <property type="match status" value="1"/>
</dbReference>
<dbReference type="Proteomes" id="UP000248482">
    <property type="component" value="Unplaced"/>
</dbReference>
<evidence type="ECO:0000259" key="11">
    <source>
        <dbReference type="PROSITE" id="PS50214"/>
    </source>
</evidence>
<dbReference type="PROSITE" id="PS50214">
    <property type="entry name" value="DISINTEGRIN_2"/>
    <property type="match status" value="1"/>
</dbReference>
<comment type="caution">
    <text evidence="6">Lacks conserved residue(s) required for the propagation of feature annotation.</text>
</comment>
<dbReference type="InterPro" id="IPR001762">
    <property type="entry name" value="Disintegrin_dom"/>
</dbReference>
<dbReference type="GO" id="GO:0007339">
    <property type="term" value="P:binding of sperm to zona pellucida"/>
    <property type="evidence" value="ECO:0007669"/>
    <property type="project" value="TreeGrafter"/>
</dbReference>
<feature type="compositionally biased region" description="Polar residues" evidence="8">
    <location>
        <begin position="830"/>
        <end position="849"/>
    </location>
</feature>
<evidence type="ECO:0000256" key="4">
    <source>
        <dbReference type="ARBA" id="ARBA00023136"/>
    </source>
</evidence>
<dbReference type="PANTHER" id="PTHR11905">
    <property type="entry name" value="ADAM A DISINTEGRIN AND METALLOPROTEASE DOMAIN"/>
    <property type="match status" value="1"/>
</dbReference>
<dbReference type="KEGG" id="elk:111144478"/>
<dbReference type="GO" id="GO:0004222">
    <property type="term" value="F:metalloendopeptidase activity"/>
    <property type="evidence" value="ECO:0007669"/>
    <property type="project" value="InterPro"/>
</dbReference>